<dbReference type="Proteomes" id="UP001604277">
    <property type="component" value="Unassembled WGS sequence"/>
</dbReference>
<proteinExistence type="predicted"/>
<evidence type="ECO:0000256" key="1">
    <source>
        <dbReference type="SAM" id="MobiDB-lite"/>
    </source>
</evidence>
<evidence type="ECO:0000313" key="3">
    <source>
        <dbReference type="Proteomes" id="UP001604277"/>
    </source>
</evidence>
<dbReference type="AlphaFoldDB" id="A0ABD1PHM0"/>
<gene>
    <name evidence="2" type="ORF">Fot_53072</name>
</gene>
<feature type="region of interest" description="Disordered" evidence="1">
    <location>
        <begin position="41"/>
        <end position="62"/>
    </location>
</feature>
<comment type="caution">
    <text evidence="2">The sequence shown here is derived from an EMBL/GenBank/DDBJ whole genome shotgun (WGS) entry which is preliminary data.</text>
</comment>
<reference evidence="3" key="1">
    <citation type="submission" date="2024-07" db="EMBL/GenBank/DDBJ databases">
        <title>Two chromosome-level genome assemblies of Korean endemic species Abeliophyllum distichum and Forsythia ovata (Oleaceae).</title>
        <authorList>
            <person name="Jang H."/>
        </authorList>
    </citation>
    <scope>NUCLEOTIDE SEQUENCE [LARGE SCALE GENOMIC DNA]</scope>
</reference>
<organism evidence="2 3">
    <name type="scientific">Forsythia ovata</name>
    <dbReference type="NCBI Taxonomy" id="205694"/>
    <lineage>
        <taxon>Eukaryota</taxon>
        <taxon>Viridiplantae</taxon>
        <taxon>Streptophyta</taxon>
        <taxon>Embryophyta</taxon>
        <taxon>Tracheophyta</taxon>
        <taxon>Spermatophyta</taxon>
        <taxon>Magnoliopsida</taxon>
        <taxon>eudicotyledons</taxon>
        <taxon>Gunneridae</taxon>
        <taxon>Pentapetalae</taxon>
        <taxon>asterids</taxon>
        <taxon>lamiids</taxon>
        <taxon>Lamiales</taxon>
        <taxon>Oleaceae</taxon>
        <taxon>Forsythieae</taxon>
        <taxon>Forsythia</taxon>
    </lineage>
</organism>
<protein>
    <submittedName>
        <fullName evidence="2">Uncharacterized protein</fullName>
    </submittedName>
</protein>
<feature type="compositionally biased region" description="Polar residues" evidence="1">
    <location>
        <begin position="53"/>
        <end position="62"/>
    </location>
</feature>
<name>A0ABD1PHM0_9LAMI</name>
<sequence length="107" mass="11969">MENLDGHNDVFTVMRLTDDNNIIPKYVDSNVENPESNLLSKIEKNDDEDDKVSSSNDEVTTPSKARINSVIFDDGPESNAAKRSLCNDLSSNVAHKKLKSMIKEEKD</sequence>
<dbReference type="EMBL" id="JBFOLJ010000019">
    <property type="protein sequence ID" value="KAL2463416.1"/>
    <property type="molecule type" value="Genomic_DNA"/>
</dbReference>
<evidence type="ECO:0000313" key="2">
    <source>
        <dbReference type="EMBL" id="KAL2463416.1"/>
    </source>
</evidence>
<keyword evidence="3" id="KW-1185">Reference proteome</keyword>
<accession>A0ABD1PHM0</accession>